<keyword evidence="9 12" id="KW-0443">Lipid metabolism</keyword>
<proteinExistence type="inferred from homology"/>
<gene>
    <name evidence="14" type="primary">PTDSS1_1</name>
    <name evidence="14" type="ORF">MS3_00009490</name>
</gene>
<comment type="caution">
    <text evidence="14">The sequence shown here is derived from an EMBL/GenBank/DDBJ whole genome shotgun (WGS) entry which is preliminary data.</text>
</comment>
<feature type="transmembrane region" description="Helical" evidence="12">
    <location>
        <begin position="383"/>
        <end position="401"/>
    </location>
</feature>
<dbReference type="InterPro" id="IPR004277">
    <property type="entry name" value="PSS"/>
</dbReference>
<feature type="compositionally biased region" description="Low complexity" evidence="13">
    <location>
        <begin position="499"/>
        <end position="516"/>
    </location>
</feature>
<keyword evidence="11 12" id="KW-1208">Phospholipid metabolism</keyword>
<keyword evidence="5 12" id="KW-0808">Transferase</keyword>
<evidence type="ECO:0000313" key="14">
    <source>
        <dbReference type="EMBL" id="KAH9579288.1"/>
    </source>
</evidence>
<feature type="transmembrane region" description="Helical" evidence="12">
    <location>
        <begin position="65"/>
        <end position="85"/>
    </location>
</feature>
<evidence type="ECO:0000256" key="9">
    <source>
        <dbReference type="ARBA" id="ARBA00023098"/>
    </source>
</evidence>
<sequence length="522" mass="60723">MITNTYEWITRHGQANNVMVAVSSLCPLSPIMRRRLLSESQVDKEYFNSLIEQQKVDDITIGVFYRSRTLTVLVVIWLCLAYFAFSRSPTQPLQYNLYHAFMAVCVIFLLISVMIMPNGPFIRPHPALWRMVFGASLLYFLCLVAVVFLRLDEARAILIWVYPELKHMRHSDILDKEYAVNCSQISFARVYSHMDIFALAHFLGWLIKATLLRHHIIAWTLSINWEITEVAFSHILPNFNECWWDSLILDILVCNGLGIQCGMWLCRWLEMRDYQWDSIRNIPSARGKLKRAFLQFTPRSWTHTRWLHPDSSILRSFLLSQLILVWQLAELNSFFLKHIFIVKPSHILTQLRLLLITCISAPAIRQYYLYVIDPHIKRVGSQLWLFIAIILTELLVCLKLGSEIFENTVFWNLIYWGIWMVFSSFLTVWIGRYLANGHSSKRLPSLSPDNQENINQSSCMNSKKNSKNNNNNLDNKSRQVTISDDVITFDRLSQTSTTHLSSFSPSISSSSMTNISNHVKIE</sequence>
<comment type="catalytic activity">
    <reaction evidence="12">
        <text>a 1,2-diacyl-sn-glycero-3-phosphoethanolamine + L-serine = a 1,2-diacyl-sn-glycero-3-phospho-L-serine + ethanolamine</text>
        <dbReference type="Rhea" id="RHEA:27606"/>
        <dbReference type="ChEBI" id="CHEBI:33384"/>
        <dbReference type="ChEBI" id="CHEBI:57262"/>
        <dbReference type="ChEBI" id="CHEBI:57603"/>
        <dbReference type="ChEBI" id="CHEBI:64612"/>
        <dbReference type="EC" id="2.7.8.29"/>
    </reaction>
</comment>
<evidence type="ECO:0000313" key="15">
    <source>
        <dbReference type="Proteomes" id="UP000471633"/>
    </source>
</evidence>
<dbReference type="AlphaFoldDB" id="A0A922LD66"/>
<dbReference type="KEGG" id="shx:MS3_00009490"/>
<dbReference type="GO" id="GO:0006659">
    <property type="term" value="P:phosphatidylserine biosynthetic process"/>
    <property type="evidence" value="ECO:0007669"/>
    <property type="project" value="UniProtKB-UniRule"/>
</dbReference>
<accession>A0A922LD66</accession>
<feature type="region of interest" description="Disordered" evidence="13">
    <location>
        <begin position="499"/>
        <end position="522"/>
    </location>
</feature>
<evidence type="ECO:0000256" key="1">
    <source>
        <dbReference type="ARBA" id="ARBA00004477"/>
    </source>
</evidence>
<comment type="pathway">
    <text evidence="3">Lipid metabolism.</text>
</comment>
<keyword evidence="15" id="KW-1185">Reference proteome</keyword>
<keyword evidence="8 12" id="KW-1133">Transmembrane helix</keyword>
<feature type="transmembrane region" description="Helical" evidence="12">
    <location>
        <begin position="413"/>
        <end position="435"/>
    </location>
</feature>
<keyword evidence="6 12" id="KW-0812">Transmembrane</keyword>
<name>A0A922LD66_SCHHA</name>
<evidence type="ECO:0000256" key="10">
    <source>
        <dbReference type="ARBA" id="ARBA00023136"/>
    </source>
</evidence>
<comment type="subcellular location">
    <subcellularLocation>
        <location evidence="1 12">Endoplasmic reticulum membrane</location>
        <topology evidence="1 12">Multi-pass membrane protein</topology>
    </subcellularLocation>
</comment>
<dbReference type="EC" id="2.7.8.29" evidence="12"/>
<feature type="compositionally biased region" description="Low complexity" evidence="13">
    <location>
        <begin position="455"/>
        <end position="474"/>
    </location>
</feature>
<evidence type="ECO:0000256" key="5">
    <source>
        <dbReference type="ARBA" id="ARBA00022679"/>
    </source>
</evidence>
<evidence type="ECO:0000256" key="8">
    <source>
        <dbReference type="ARBA" id="ARBA00022989"/>
    </source>
</evidence>
<evidence type="ECO:0000256" key="3">
    <source>
        <dbReference type="ARBA" id="ARBA00005189"/>
    </source>
</evidence>
<dbReference type="RefSeq" id="XP_035589369.2">
    <property type="nucleotide sequence ID" value="XM_035730422.2"/>
</dbReference>
<evidence type="ECO:0000256" key="11">
    <source>
        <dbReference type="ARBA" id="ARBA00023264"/>
    </source>
</evidence>
<organism evidence="14 15">
    <name type="scientific">Schistosoma haematobium</name>
    <name type="common">Blood fluke</name>
    <dbReference type="NCBI Taxonomy" id="6185"/>
    <lineage>
        <taxon>Eukaryota</taxon>
        <taxon>Metazoa</taxon>
        <taxon>Spiralia</taxon>
        <taxon>Lophotrochozoa</taxon>
        <taxon>Platyhelminthes</taxon>
        <taxon>Trematoda</taxon>
        <taxon>Digenea</taxon>
        <taxon>Strigeidida</taxon>
        <taxon>Schistosomatoidea</taxon>
        <taxon>Schistosomatidae</taxon>
        <taxon>Schistosoma</taxon>
    </lineage>
</organism>
<dbReference type="GO" id="GO:0106245">
    <property type="term" value="F:L-serine-phosphatidylethanolamine phosphatidyltransferase activity"/>
    <property type="evidence" value="ECO:0007669"/>
    <property type="project" value="UniProtKB-UniRule"/>
</dbReference>
<comment type="pathway">
    <text evidence="2 12">Phospholipid metabolism; phosphatidylserine biosynthesis.</text>
</comment>
<feature type="transmembrane region" description="Helical" evidence="12">
    <location>
        <begin position="97"/>
        <end position="116"/>
    </location>
</feature>
<keyword evidence="12" id="KW-0594">Phospholipid biosynthesis</keyword>
<evidence type="ECO:0000256" key="13">
    <source>
        <dbReference type="SAM" id="MobiDB-lite"/>
    </source>
</evidence>
<protein>
    <recommendedName>
        <fullName evidence="12">Phosphatidylserine synthase</fullName>
        <ecNumber evidence="12">2.7.8.29</ecNumber>
    </recommendedName>
    <alternativeName>
        <fullName evidence="12">Serine-exchange enzyme</fullName>
    </alternativeName>
</protein>
<feature type="transmembrane region" description="Helical" evidence="12">
    <location>
        <begin position="128"/>
        <end position="149"/>
    </location>
</feature>
<dbReference type="Proteomes" id="UP000471633">
    <property type="component" value="Unassembled WGS sequence"/>
</dbReference>
<reference evidence="14" key="1">
    <citation type="journal article" date="2012" name="Nat. Genet.">
        <title>Whole-genome sequence of Schistosoma haematobium.</title>
        <authorList>
            <person name="Young N.D."/>
            <person name="Jex A.R."/>
            <person name="Li B."/>
            <person name="Liu S."/>
            <person name="Yang L."/>
            <person name="Xiong Z."/>
            <person name="Li Y."/>
            <person name="Cantacessi C."/>
            <person name="Hall R.S."/>
            <person name="Xu X."/>
            <person name="Chen F."/>
            <person name="Wu X."/>
            <person name="Zerlotini A."/>
            <person name="Oliveira G."/>
            <person name="Hofmann A."/>
            <person name="Zhang G."/>
            <person name="Fang X."/>
            <person name="Kang Y."/>
            <person name="Campbell B.E."/>
            <person name="Loukas A."/>
            <person name="Ranganathan S."/>
            <person name="Rollinson D."/>
            <person name="Rinaldi G."/>
            <person name="Brindley P.J."/>
            <person name="Yang H."/>
            <person name="Wang J."/>
            <person name="Wang J."/>
            <person name="Gasser R.B."/>
        </authorList>
    </citation>
    <scope>NUCLEOTIDE SEQUENCE</scope>
</reference>
<evidence type="ECO:0000256" key="4">
    <source>
        <dbReference type="ARBA" id="ARBA00008671"/>
    </source>
</evidence>
<evidence type="ECO:0000256" key="6">
    <source>
        <dbReference type="ARBA" id="ARBA00022692"/>
    </source>
</evidence>
<evidence type="ECO:0000256" key="2">
    <source>
        <dbReference type="ARBA" id="ARBA00004916"/>
    </source>
</evidence>
<feature type="region of interest" description="Disordered" evidence="13">
    <location>
        <begin position="445"/>
        <end position="476"/>
    </location>
</feature>
<comment type="similarity">
    <text evidence="4 12">Belongs to the phosphatidyl serine synthase family.</text>
</comment>
<dbReference type="GO" id="GO:0005789">
    <property type="term" value="C:endoplasmic reticulum membrane"/>
    <property type="evidence" value="ECO:0007669"/>
    <property type="project" value="UniProtKB-SubCell"/>
</dbReference>
<dbReference type="EMBL" id="AMPZ03000008">
    <property type="protein sequence ID" value="KAH9579288.1"/>
    <property type="molecule type" value="Genomic_DNA"/>
</dbReference>
<dbReference type="PANTHER" id="PTHR15362">
    <property type="entry name" value="PHOSPHATIDYLINOSITOL SYNTHASE"/>
    <property type="match status" value="1"/>
</dbReference>
<dbReference type="PANTHER" id="PTHR15362:SF15">
    <property type="entry name" value="PHOSPHATIDYLSERINE SYNTHASE 1"/>
    <property type="match status" value="1"/>
</dbReference>
<reference evidence="14" key="4">
    <citation type="journal article" date="2022" name="PLoS Pathog.">
        <title>Chromosome-level genome of Schistosoma haematobium underpins genome-wide explorations of molecular variation.</title>
        <authorList>
            <person name="Stroehlein A.J."/>
            <person name="Korhonen P.K."/>
            <person name="Lee V.V."/>
            <person name="Ralph S.A."/>
            <person name="Mentink-Kane M."/>
            <person name="You H."/>
            <person name="McManus D.P."/>
            <person name="Tchuente L.T."/>
            <person name="Stothard J.R."/>
            <person name="Kaur P."/>
            <person name="Dudchenko O."/>
            <person name="Aiden E.L."/>
            <person name="Yang B."/>
            <person name="Yang H."/>
            <person name="Emery A.M."/>
            <person name="Webster B.L."/>
            <person name="Brindley P.J."/>
            <person name="Rollinson D."/>
            <person name="Chang B.C.H."/>
            <person name="Gasser R.B."/>
            <person name="Young N.D."/>
        </authorList>
    </citation>
    <scope>NUCLEOTIDE SEQUENCE</scope>
</reference>
<reference evidence="14" key="3">
    <citation type="submission" date="2021-06" db="EMBL/GenBank/DDBJ databases">
        <title>Chromosome-level genome assembly for S. haematobium.</title>
        <authorList>
            <person name="Stroehlein A.J."/>
        </authorList>
    </citation>
    <scope>NUCLEOTIDE SEQUENCE</scope>
</reference>
<comment type="function">
    <text evidence="12">Catalyzes a base-exchange reaction in which the polar head group of phosphatidylethanolamine (PE) is replaced by L-serine.</text>
</comment>
<evidence type="ECO:0000256" key="12">
    <source>
        <dbReference type="RuleBase" id="RU368094"/>
    </source>
</evidence>
<dbReference type="Pfam" id="PF03034">
    <property type="entry name" value="PSS"/>
    <property type="match status" value="1"/>
</dbReference>
<dbReference type="CTD" id="24588431"/>
<evidence type="ECO:0000256" key="7">
    <source>
        <dbReference type="ARBA" id="ARBA00022824"/>
    </source>
</evidence>
<comment type="caution">
    <text evidence="12">Lacks conserved residue(s) required for the propagation of feature annotation.</text>
</comment>
<keyword evidence="10 12" id="KW-0472">Membrane</keyword>
<reference evidence="14" key="2">
    <citation type="journal article" date="2019" name="Gigascience">
        <title>High-quality Schistosoma haematobium genome achieved by single-molecule and long-range sequencing.</title>
        <authorList>
            <person name="Stroehlein A.J."/>
            <person name="Korhonen P.K."/>
            <person name="Chong T.M."/>
            <person name="Lim Y.L."/>
            <person name="Chan K.G."/>
            <person name="Webster B."/>
            <person name="Rollinson D."/>
            <person name="Brindley P.J."/>
            <person name="Gasser R.B."/>
            <person name="Young N.D."/>
        </authorList>
    </citation>
    <scope>NUCLEOTIDE SEQUENCE</scope>
</reference>
<dbReference type="GeneID" id="24588431"/>
<keyword evidence="7 12" id="KW-0256">Endoplasmic reticulum</keyword>
<keyword evidence="12" id="KW-0444">Lipid biosynthesis</keyword>